<evidence type="ECO:0000313" key="2">
    <source>
        <dbReference type="EMBL" id="MDY0396506.1"/>
    </source>
</evidence>
<dbReference type="Pfam" id="PF03009">
    <property type="entry name" value="GDPD"/>
    <property type="match status" value="1"/>
</dbReference>
<sequence>MLTGRRFANPLAAAKAAGADALHIKTTLLHLKLVKACHKEGIKLRVYTPNRKRRLVHCMLLGCDGLITDYPDKAVACRKILKL</sequence>
<comment type="caution">
    <text evidence="2">The sequence shown here is derived from an EMBL/GenBank/DDBJ whole genome shotgun (WGS) entry which is preliminary data.</text>
</comment>
<dbReference type="InterPro" id="IPR030395">
    <property type="entry name" value="GP_PDE_dom"/>
</dbReference>
<dbReference type="InterPro" id="IPR017946">
    <property type="entry name" value="PLC-like_Pdiesterase_TIM-brl"/>
</dbReference>
<protein>
    <submittedName>
        <fullName evidence="2">Glycerophosphodiester phosphodiesterase family protein</fullName>
    </submittedName>
</protein>
<dbReference type="Proteomes" id="UP001281447">
    <property type="component" value="Unassembled WGS sequence"/>
</dbReference>
<dbReference type="EMBL" id="JAWDIP010000004">
    <property type="protein sequence ID" value="MDY0396506.1"/>
    <property type="molecule type" value="Genomic_DNA"/>
</dbReference>
<reference evidence="2 3" key="1">
    <citation type="submission" date="2023-10" db="EMBL/GenBank/DDBJ databases">
        <title>Virgibacillus halophilus 5B73C genome.</title>
        <authorList>
            <person name="Miliotis G."/>
            <person name="Sengupta P."/>
            <person name="Hameed A."/>
            <person name="Chuvochina M."/>
            <person name="Mcdonagh F."/>
            <person name="Simpson A.C."/>
            <person name="Singh N.K."/>
            <person name="Rekha P.D."/>
            <person name="Raman K."/>
            <person name="Hugenholtz P."/>
            <person name="Venkateswaran K."/>
        </authorList>
    </citation>
    <scope>NUCLEOTIDE SEQUENCE [LARGE SCALE GENOMIC DNA]</scope>
    <source>
        <strain evidence="2 3">5B73C</strain>
    </source>
</reference>
<evidence type="ECO:0000259" key="1">
    <source>
        <dbReference type="Pfam" id="PF03009"/>
    </source>
</evidence>
<accession>A0ABU5CCC1</accession>
<gene>
    <name evidence="2" type="ORF">RWE15_22050</name>
</gene>
<organism evidence="2 3">
    <name type="scientific">Tigheibacillus halophilus</name>
    <dbReference type="NCBI Taxonomy" id="361280"/>
    <lineage>
        <taxon>Bacteria</taxon>
        <taxon>Bacillati</taxon>
        <taxon>Bacillota</taxon>
        <taxon>Bacilli</taxon>
        <taxon>Bacillales</taxon>
        <taxon>Bacillaceae</taxon>
        <taxon>Tigheibacillus</taxon>
    </lineage>
</organism>
<proteinExistence type="predicted"/>
<evidence type="ECO:0000313" key="3">
    <source>
        <dbReference type="Proteomes" id="UP001281447"/>
    </source>
</evidence>
<keyword evidence="3" id="KW-1185">Reference proteome</keyword>
<name>A0ABU5CCC1_9BACI</name>
<dbReference type="SUPFAM" id="SSF51695">
    <property type="entry name" value="PLC-like phosphodiesterases"/>
    <property type="match status" value="1"/>
</dbReference>
<feature type="domain" description="GP-PDE" evidence="1">
    <location>
        <begin position="12"/>
        <end position="73"/>
    </location>
</feature>
<dbReference type="Gene3D" id="3.20.20.190">
    <property type="entry name" value="Phosphatidylinositol (PI) phosphodiesterase"/>
    <property type="match status" value="1"/>
</dbReference>